<name>A0ABS5BLL6_9BACT</name>
<accession>A0ABS5BLL6</accession>
<proteinExistence type="predicted"/>
<dbReference type="RefSeq" id="WP_210651566.1">
    <property type="nucleotide sequence ID" value="NZ_JAGKQQ010000001.1"/>
</dbReference>
<dbReference type="PANTHER" id="PTHR30007:SF1">
    <property type="entry name" value="BLR1914 PROTEIN"/>
    <property type="match status" value="1"/>
</dbReference>
<dbReference type="InterPro" id="IPR025161">
    <property type="entry name" value="IS402-like_dom"/>
</dbReference>
<dbReference type="PANTHER" id="PTHR30007">
    <property type="entry name" value="PHP DOMAIN PROTEIN"/>
    <property type="match status" value="1"/>
</dbReference>
<dbReference type="EMBL" id="JAGKQQ010000001">
    <property type="protein sequence ID" value="MBP3953788.1"/>
    <property type="molecule type" value="Genomic_DNA"/>
</dbReference>
<sequence length="282" mass="30441">MATAQMPDEFFELIVHHLPPEQPVGPSGGRPRVGNKVAVRVIWFVLATGNRWEDVPRNSGAQGTAHRRLRAWEECGIWDRLHADLLRLLRRADKMDTDVVIVDGVYVRAFGGGEDTGPSPVDRRKLGTKHTLLVSRQGVPLAIRTAGANASDQRQILPLVVLAFPRVGGKPGRPKDLPDGCTRTGGTTANPPGCCCGGSGSNRGSPSGTRPTGGLGKVRWVVEHHQLGQGAEADARPIRPAQGYSGRLHNTGRQCRLLPHPPRRRHLKTRVLSASVTTNATP</sequence>
<gene>
    <name evidence="2" type="ORF">J8F10_00540</name>
</gene>
<keyword evidence="3" id="KW-1185">Reference proteome</keyword>
<comment type="caution">
    <text evidence="2">The sequence shown here is derived from an EMBL/GenBank/DDBJ whole genome shotgun (WGS) entry which is preliminary data.</text>
</comment>
<feature type="domain" description="Insertion element IS402-like" evidence="1">
    <location>
        <begin position="6"/>
        <end position="82"/>
    </location>
</feature>
<dbReference type="Proteomes" id="UP000676565">
    <property type="component" value="Unassembled WGS sequence"/>
</dbReference>
<protein>
    <submittedName>
        <fullName evidence="2">Transposase</fullName>
    </submittedName>
</protein>
<evidence type="ECO:0000313" key="3">
    <source>
        <dbReference type="Proteomes" id="UP000676565"/>
    </source>
</evidence>
<evidence type="ECO:0000259" key="1">
    <source>
        <dbReference type="Pfam" id="PF13340"/>
    </source>
</evidence>
<reference evidence="2 3" key="1">
    <citation type="submission" date="2021-04" db="EMBL/GenBank/DDBJ databases">
        <authorList>
            <person name="Ivanova A."/>
        </authorList>
    </citation>
    <scope>NUCLEOTIDE SEQUENCE [LARGE SCALE GENOMIC DNA]</scope>
    <source>
        <strain evidence="2 3">G18</strain>
    </source>
</reference>
<organism evidence="2 3">
    <name type="scientific">Gemmata palustris</name>
    <dbReference type="NCBI Taxonomy" id="2822762"/>
    <lineage>
        <taxon>Bacteria</taxon>
        <taxon>Pseudomonadati</taxon>
        <taxon>Planctomycetota</taxon>
        <taxon>Planctomycetia</taxon>
        <taxon>Gemmatales</taxon>
        <taxon>Gemmataceae</taxon>
        <taxon>Gemmata</taxon>
    </lineage>
</organism>
<dbReference type="Pfam" id="PF13340">
    <property type="entry name" value="DUF4096"/>
    <property type="match status" value="1"/>
</dbReference>
<evidence type="ECO:0000313" key="2">
    <source>
        <dbReference type="EMBL" id="MBP3953788.1"/>
    </source>
</evidence>